<proteinExistence type="predicted"/>
<keyword evidence="1" id="KW-0472">Membrane</keyword>
<name>A0A9D2MFV8_9FIRM</name>
<reference evidence="2" key="1">
    <citation type="journal article" date="2021" name="PeerJ">
        <title>Extensive microbial diversity within the chicken gut microbiome revealed by metagenomics and culture.</title>
        <authorList>
            <person name="Gilroy R."/>
            <person name="Ravi A."/>
            <person name="Getino M."/>
            <person name="Pursley I."/>
            <person name="Horton D.L."/>
            <person name="Alikhan N.F."/>
            <person name="Baker D."/>
            <person name="Gharbi K."/>
            <person name="Hall N."/>
            <person name="Watson M."/>
            <person name="Adriaenssens E.M."/>
            <person name="Foster-Nyarko E."/>
            <person name="Jarju S."/>
            <person name="Secka A."/>
            <person name="Antonio M."/>
            <person name="Oren A."/>
            <person name="Chaudhuri R.R."/>
            <person name="La Ragione R."/>
            <person name="Hildebrand F."/>
            <person name="Pallen M.J."/>
        </authorList>
    </citation>
    <scope>NUCLEOTIDE SEQUENCE</scope>
    <source>
        <strain evidence="2">ChiHjej9B8-13557</strain>
    </source>
</reference>
<organism evidence="2 3">
    <name type="scientific">Candidatus Faecalibacterium faecipullorum</name>
    <dbReference type="NCBI Taxonomy" id="2838578"/>
    <lineage>
        <taxon>Bacteria</taxon>
        <taxon>Bacillati</taxon>
        <taxon>Bacillota</taxon>
        <taxon>Clostridia</taxon>
        <taxon>Eubacteriales</taxon>
        <taxon>Oscillospiraceae</taxon>
        <taxon>Faecalibacterium</taxon>
    </lineage>
</organism>
<dbReference type="EMBL" id="DWXX01000105">
    <property type="protein sequence ID" value="HJB59214.1"/>
    <property type="molecule type" value="Genomic_DNA"/>
</dbReference>
<feature type="transmembrane region" description="Helical" evidence="1">
    <location>
        <begin position="451"/>
        <end position="473"/>
    </location>
</feature>
<evidence type="ECO:0000313" key="3">
    <source>
        <dbReference type="Proteomes" id="UP000824211"/>
    </source>
</evidence>
<reference evidence="2" key="2">
    <citation type="submission" date="2021-04" db="EMBL/GenBank/DDBJ databases">
        <authorList>
            <person name="Gilroy R."/>
        </authorList>
    </citation>
    <scope>NUCLEOTIDE SEQUENCE</scope>
    <source>
        <strain evidence="2">ChiHjej9B8-13557</strain>
    </source>
</reference>
<feature type="transmembrane region" description="Helical" evidence="1">
    <location>
        <begin position="20"/>
        <end position="39"/>
    </location>
</feature>
<dbReference type="Proteomes" id="UP000824211">
    <property type="component" value="Unassembled WGS sequence"/>
</dbReference>
<protein>
    <submittedName>
        <fullName evidence="2">GldG family protein</fullName>
    </submittedName>
</protein>
<comment type="caution">
    <text evidence="2">The sequence shown here is derived from an EMBL/GenBank/DDBJ whole genome shotgun (WGS) entry which is preliminary data.</text>
</comment>
<accession>A0A9D2MFV8</accession>
<dbReference type="AlphaFoldDB" id="A0A9D2MFV8"/>
<keyword evidence="1" id="KW-1133">Transmembrane helix</keyword>
<keyword evidence="1" id="KW-0812">Transmembrane</keyword>
<gene>
    <name evidence="2" type="ORF">H9771_06125</name>
</gene>
<evidence type="ECO:0000313" key="2">
    <source>
        <dbReference type="EMBL" id="HJB59214.1"/>
    </source>
</evidence>
<sequence>MQHLFRSKPDGGRVFRSGLYSAAILAAATALTVLVNLVVQALPVQYTTFDLSAGGLYTLGDTSRAVAAGLDRDVVIYYLCETGQEDAIITGTLDQYAAAGSRLRWELKDPALYPTFAAQYGAGTAAAGSLIIDAGTGSAVLDAAGLYVYDYSDYYRTGGYTVRFDGEEQITSALYRLTSGPAARAYYTTNHGERTLSAALTDALERQNIEAVGLNLLTTPIPEDCDVLIVHCPASDFAGAEGAADEMGQLRDYLAGGGRLLLTTDAYYATPNLDALMAEWGLARVEGLVVEGDADHSLYGYSYYLLPDYSPDAAELVPGLDTTAPLILQMAQGIAVTPAEGVAAAPLLTTSAAAYSKPAGYGMATPDREDGDLDGPFDLAVWAENEGTGGQVIWIGCSNMDDEALYLSVPGNCDFLTGCAAALAGRSSGILIESKALEAEQMVIPAGAASALGLCFILILPAGLLAAGAAVVLRRRRR</sequence>
<evidence type="ECO:0000256" key="1">
    <source>
        <dbReference type="SAM" id="Phobius"/>
    </source>
</evidence>